<gene>
    <name evidence="1" type="ORF">CLUMA_CG009243</name>
</gene>
<dbReference type="AlphaFoldDB" id="A0A1J1I7S2"/>
<reference evidence="1 2" key="1">
    <citation type="submission" date="2015-04" db="EMBL/GenBank/DDBJ databases">
        <authorList>
            <person name="Syromyatnikov M.Y."/>
            <person name="Popov V.N."/>
        </authorList>
    </citation>
    <scope>NUCLEOTIDE SEQUENCE [LARGE SCALE GENOMIC DNA]</scope>
</reference>
<protein>
    <submittedName>
        <fullName evidence="1">CLUMA_CG009243, isoform A</fullName>
    </submittedName>
</protein>
<proteinExistence type="predicted"/>
<dbReference type="Proteomes" id="UP000183832">
    <property type="component" value="Unassembled WGS sequence"/>
</dbReference>
<evidence type="ECO:0000313" key="2">
    <source>
        <dbReference type="Proteomes" id="UP000183832"/>
    </source>
</evidence>
<dbReference type="OrthoDB" id="7478551at2759"/>
<evidence type="ECO:0000313" key="1">
    <source>
        <dbReference type="EMBL" id="CRK95786.1"/>
    </source>
</evidence>
<dbReference type="EMBL" id="CVRI01000042">
    <property type="protein sequence ID" value="CRK95786.1"/>
    <property type="molecule type" value="Genomic_DNA"/>
</dbReference>
<accession>A0A1J1I7S2</accession>
<name>A0A1J1I7S2_9DIPT</name>
<sequence>MTRHDVIICYVHRTIPTLVTSLFNFLFVCCMKRSRNRQIDLNHRTTEKQKRKKNLNAFNELNESARGLPYTQKQPKLLPFGTSDEYEIVIA</sequence>
<organism evidence="1 2">
    <name type="scientific">Clunio marinus</name>
    <dbReference type="NCBI Taxonomy" id="568069"/>
    <lineage>
        <taxon>Eukaryota</taxon>
        <taxon>Metazoa</taxon>
        <taxon>Ecdysozoa</taxon>
        <taxon>Arthropoda</taxon>
        <taxon>Hexapoda</taxon>
        <taxon>Insecta</taxon>
        <taxon>Pterygota</taxon>
        <taxon>Neoptera</taxon>
        <taxon>Endopterygota</taxon>
        <taxon>Diptera</taxon>
        <taxon>Nematocera</taxon>
        <taxon>Chironomoidea</taxon>
        <taxon>Chironomidae</taxon>
        <taxon>Clunio</taxon>
    </lineage>
</organism>
<keyword evidence="2" id="KW-1185">Reference proteome</keyword>